<evidence type="ECO:0000313" key="2">
    <source>
        <dbReference type="EMBL" id="EYC19760.1"/>
    </source>
</evidence>
<keyword evidence="3" id="KW-1185">Reference proteome</keyword>
<accession>A0A016UX29</accession>
<protein>
    <submittedName>
        <fullName evidence="2">Uncharacterized protein</fullName>
    </submittedName>
</protein>
<dbReference type="EMBL" id="JARK01001359">
    <property type="protein sequence ID" value="EYC19760.1"/>
    <property type="molecule type" value="Genomic_DNA"/>
</dbReference>
<proteinExistence type="predicted"/>
<reference evidence="3" key="1">
    <citation type="journal article" date="2015" name="Nat. Genet.">
        <title>The genome and transcriptome of the zoonotic hookworm Ancylostoma ceylanicum identify infection-specific gene families.</title>
        <authorList>
            <person name="Schwarz E.M."/>
            <person name="Hu Y."/>
            <person name="Antoshechkin I."/>
            <person name="Miller M.M."/>
            <person name="Sternberg P.W."/>
            <person name="Aroian R.V."/>
        </authorList>
    </citation>
    <scope>NUCLEOTIDE SEQUENCE</scope>
    <source>
        <strain evidence="3">HY135</strain>
    </source>
</reference>
<name>A0A016UX29_9BILA</name>
<evidence type="ECO:0000313" key="3">
    <source>
        <dbReference type="Proteomes" id="UP000024635"/>
    </source>
</evidence>
<sequence length="109" mass="12143">MTENPSKWGAPLQNASLDNLELSQSSIHYNSSITGATRCGHNGRNPALRFTSKAIPQDFLAFGHEKQEEAQLQGWAGKGKIEKCGKQRQQPLRGPIELGEKTSLQRERR</sequence>
<feature type="region of interest" description="Disordered" evidence="1">
    <location>
        <begin position="82"/>
        <end position="109"/>
    </location>
</feature>
<gene>
    <name evidence="2" type="primary">Acey_s0023.g699</name>
    <name evidence="2" type="ORF">Y032_0023g699</name>
</gene>
<comment type="caution">
    <text evidence="2">The sequence shown here is derived from an EMBL/GenBank/DDBJ whole genome shotgun (WGS) entry which is preliminary data.</text>
</comment>
<dbReference type="AlphaFoldDB" id="A0A016UX29"/>
<organism evidence="2 3">
    <name type="scientific">Ancylostoma ceylanicum</name>
    <dbReference type="NCBI Taxonomy" id="53326"/>
    <lineage>
        <taxon>Eukaryota</taxon>
        <taxon>Metazoa</taxon>
        <taxon>Ecdysozoa</taxon>
        <taxon>Nematoda</taxon>
        <taxon>Chromadorea</taxon>
        <taxon>Rhabditida</taxon>
        <taxon>Rhabditina</taxon>
        <taxon>Rhabditomorpha</taxon>
        <taxon>Strongyloidea</taxon>
        <taxon>Ancylostomatidae</taxon>
        <taxon>Ancylostomatinae</taxon>
        <taxon>Ancylostoma</taxon>
    </lineage>
</organism>
<feature type="compositionally biased region" description="Basic and acidic residues" evidence="1">
    <location>
        <begin position="98"/>
        <end position="109"/>
    </location>
</feature>
<evidence type="ECO:0000256" key="1">
    <source>
        <dbReference type="SAM" id="MobiDB-lite"/>
    </source>
</evidence>
<dbReference type="Proteomes" id="UP000024635">
    <property type="component" value="Unassembled WGS sequence"/>
</dbReference>